<protein>
    <submittedName>
        <fullName evidence="1">Uncharacterized protein</fullName>
    </submittedName>
</protein>
<evidence type="ECO:0000313" key="2">
    <source>
        <dbReference type="Proteomes" id="UP001295794"/>
    </source>
</evidence>
<comment type="caution">
    <text evidence="1">The sequence shown here is derived from an EMBL/GenBank/DDBJ whole genome shotgun (WGS) entry which is preliminary data.</text>
</comment>
<dbReference type="Proteomes" id="UP001295794">
    <property type="component" value="Unassembled WGS sequence"/>
</dbReference>
<sequence>TSFFLYHHLDLGRKVCVCASEPPSLPVMIQIIPYFTTFRNMLWNTLSISALSELFFPSRRRRRRIGQARADARVFQVSSQRPWLAFRFPHGLVSCVASRQR</sequence>
<reference evidence="1" key="1">
    <citation type="submission" date="2023-11" db="EMBL/GenBank/DDBJ databases">
        <authorList>
            <person name="De Vega J J."/>
            <person name="De Vega J J."/>
        </authorList>
    </citation>
    <scope>NUCLEOTIDE SEQUENCE</scope>
</reference>
<evidence type="ECO:0000313" key="1">
    <source>
        <dbReference type="EMBL" id="CAK5271478.1"/>
    </source>
</evidence>
<organism evidence="1 2">
    <name type="scientific">Mycena citricolor</name>
    <dbReference type="NCBI Taxonomy" id="2018698"/>
    <lineage>
        <taxon>Eukaryota</taxon>
        <taxon>Fungi</taxon>
        <taxon>Dikarya</taxon>
        <taxon>Basidiomycota</taxon>
        <taxon>Agaricomycotina</taxon>
        <taxon>Agaricomycetes</taxon>
        <taxon>Agaricomycetidae</taxon>
        <taxon>Agaricales</taxon>
        <taxon>Marasmiineae</taxon>
        <taxon>Mycenaceae</taxon>
        <taxon>Mycena</taxon>
    </lineage>
</organism>
<proteinExistence type="predicted"/>
<gene>
    <name evidence="1" type="ORF">MYCIT1_LOCUS16545</name>
</gene>
<dbReference type="EMBL" id="CAVNYO010000172">
    <property type="protein sequence ID" value="CAK5271478.1"/>
    <property type="molecule type" value="Genomic_DNA"/>
</dbReference>
<dbReference type="AlphaFoldDB" id="A0AAD2Q3B0"/>
<accession>A0AAD2Q3B0</accession>
<feature type="non-terminal residue" evidence="1">
    <location>
        <position position="1"/>
    </location>
</feature>
<name>A0AAD2Q3B0_9AGAR</name>
<keyword evidence="2" id="KW-1185">Reference proteome</keyword>